<reference evidence="1" key="1">
    <citation type="submission" date="2021-09" db="EMBL/GenBank/DDBJ databases">
        <authorList>
            <consortium name="AG Swart"/>
            <person name="Singh M."/>
            <person name="Singh A."/>
            <person name="Seah K."/>
            <person name="Emmerich C."/>
        </authorList>
    </citation>
    <scope>NUCLEOTIDE SEQUENCE</scope>
    <source>
        <strain evidence="1">ATCC30299</strain>
    </source>
</reference>
<evidence type="ECO:0000313" key="2">
    <source>
        <dbReference type="Proteomes" id="UP001162131"/>
    </source>
</evidence>
<protein>
    <submittedName>
        <fullName evidence="1">Uncharacterized protein</fullName>
    </submittedName>
</protein>
<dbReference type="EMBL" id="CAJZBQ010000013">
    <property type="protein sequence ID" value="CAG9315459.1"/>
    <property type="molecule type" value="Genomic_DNA"/>
</dbReference>
<keyword evidence="2" id="KW-1185">Reference proteome</keyword>
<evidence type="ECO:0000313" key="1">
    <source>
        <dbReference type="EMBL" id="CAG9315459.1"/>
    </source>
</evidence>
<comment type="caution">
    <text evidence="1">The sequence shown here is derived from an EMBL/GenBank/DDBJ whole genome shotgun (WGS) entry which is preliminary data.</text>
</comment>
<accession>A0AAU9J464</accession>
<dbReference type="Proteomes" id="UP001162131">
    <property type="component" value="Unassembled WGS sequence"/>
</dbReference>
<name>A0AAU9J464_9CILI</name>
<dbReference type="AlphaFoldDB" id="A0AAU9J464"/>
<organism evidence="1 2">
    <name type="scientific">Blepharisma stoltei</name>
    <dbReference type="NCBI Taxonomy" id="1481888"/>
    <lineage>
        <taxon>Eukaryota</taxon>
        <taxon>Sar</taxon>
        <taxon>Alveolata</taxon>
        <taxon>Ciliophora</taxon>
        <taxon>Postciliodesmatophora</taxon>
        <taxon>Heterotrichea</taxon>
        <taxon>Heterotrichida</taxon>
        <taxon>Blepharismidae</taxon>
        <taxon>Blepharisma</taxon>
    </lineage>
</organism>
<sequence>MKKEQEEHWDCVEGDIDQAFSLLLLLEERGLECMDLDEIEDEDESEEAEDVYEIYEEPYENKNSRLALADAGACMDGDSDDDDEGICREKLTKTKWNRKIKKFKNLKKAEEWNEIWRKPKKETDSPPLREWTEFFCSLTEGG</sequence>
<proteinExistence type="predicted"/>
<gene>
    <name evidence="1" type="ORF">BSTOLATCC_MIC13288</name>
</gene>